<dbReference type="InterPro" id="IPR010384">
    <property type="entry name" value="MtfA_fam"/>
</dbReference>
<organism evidence="2 3">
    <name type="scientific">Flavobacterium suncheonense GH29-5 = DSM 17707</name>
    <dbReference type="NCBI Taxonomy" id="1121899"/>
    <lineage>
        <taxon>Bacteria</taxon>
        <taxon>Pseudomonadati</taxon>
        <taxon>Bacteroidota</taxon>
        <taxon>Flavobacteriia</taxon>
        <taxon>Flavobacteriales</taxon>
        <taxon>Flavobacteriaceae</taxon>
        <taxon>Flavobacterium</taxon>
    </lineage>
</organism>
<dbReference type="InterPro" id="IPR042252">
    <property type="entry name" value="MtfA_N"/>
</dbReference>
<keyword evidence="1" id="KW-1133">Transmembrane helix</keyword>
<dbReference type="GO" id="GO:0004177">
    <property type="term" value="F:aminopeptidase activity"/>
    <property type="evidence" value="ECO:0007669"/>
    <property type="project" value="TreeGrafter"/>
</dbReference>
<evidence type="ECO:0000313" key="2">
    <source>
        <dbReference type="EMBL" id="KGO88930.1"/>
    </source>
</evidence>
<dbReference type="OrthoDB" id="9786424at2"/>
<keyword evidence="1" id="KW-0812">Transmembrane</keyword>
<dbReference type="PANTHER" id="PTHR30164">
    <property type="entry name" value="MTFA PEPTIDASE"/>
    <property type="match status" value="1"/>
</dbReference>
<dbReference type="Proteomes" id="UP000030121">
    <property type="component" value="Unassembled WGS sequence"/>
</dbReference>
<accession>A0A0A2MKT1</accession>
<evidence type="ECO:0000313" key="3">
    <source>
        <dbReference type="Proteomes" id="UP000030121"/>
    </source>
</evidence>
<dbReference type="eggNOG" id="COG3228">
    <property type="taxonomic scope" value="Bacteria"/>
</dbReference>
<name>A0A0A2MKT1_9FLAO</name>
<evidence type="ECO:0000256" key="1">
    <source>
        <dbReference type="SAM" id="Phobius"/>
    </source>
</evidence>
<dbReference type="EMBL" id="JRLW01000014">
    <property type="protein sequence ID" value="KGO88930.1"/>
    <property type="molecule type" value="Genomic_DNA"/>
</dbReference>
<dbReference type="Pfam" id="PF06167">
    <property type="entry name" value="Peptidase_M90"/>
    <property type="match status" value="1"/>
</dbReference>
<dbReference type="Gene3D" id="1.10.472.150">
    <property type="entry name" value="Glucose-regulated metallo-peptidase M90, N-terminal domain"/>
    <property type="match status" value="1"/>
</dbReference>
<sequence length="276" mass="33206">MEEPIPVFILLVAVLMVAIVLILFFATIFTFFEFVYGRLFHKPFFVHWYRSHKTLPAKQFEILFNEYPYYRKLKPKKRVYFEHRVARFIETYQFIGKDGFDVDNRAKVLIASTYVQLTFGMRSYLYPVFDKIIIYPTSYYSTINEVYHKGEFNPMMKAVVFSWEDFEQGLEYNNDNLNLGLHEFTHVLNFQGLRSEDASSLIFARFFNRIRQECNHGPNREKLMASGYFRDYAYTNDFEFLAVVLEHFFETPKEFKTEFPELFHLVKRMINYKETA</sequence>
<evidence type="ECO:0008006" key="4">
    <source>
        <dbReference type="Google" id="ProtNLM"/>
    </source>
</evidence>
<feature type="transmembrane region" description="Helical" evidence="1">
    <location>
        <begin position="6"/>
        <end position="32"/>
    </location>
</feature>
<dbReference type="PANTHER" id="PTHR30164:SF2">
    <property type="entry name" value="PROTEIN MTFA"/>
    <property type="match status" value="1"/>
</dbReference>
<dbReference type="AlphaFoldDB" id="A0A0A2MKT1"/>
<comment type="caution">
    <text evidence="2">The sequence shown here is derived from an EMBL/GenBank/DDBJ whole genome shotgun (WGS) entry which is preliminary data.</text>
</comment>
<dbReference type="STRING" id="1121899.GCA_000430025_00777"/>
<protein>
    <recommendedName>
        <fullName evidence="4">Zinc-dependent peptidase</fullName>
    </recommendedName>
</protein>
<dbReference type="RefSeq" id="WP_035744699.1">
    <property type="nucleotide sequence ID" value="NZ_AUCZ01000003.1"/>
</dbReference>
<keyword evidence="3" id="KW-1185">Reference proteome</keyword>
<dbReference type="SUPFAM" id="SSF55486">
    <property type="entry name" value="Metalloproteases ('zincins'), catalytic domain"/>
    <property type="match status" value="1"/>
</dbReference>
<keyword evidence="1" id="KW-0472">Membrane</keyword>
<reference evidence="2 3" key="1">
    <citation type="submission" date="2013-09" db="EMBL/GenBank/DDBJ databases">
        <authorList>
            <person name="Zeng Z."/>
            <person name="Chen C."/>
        </authorList>
    </citation>
    <scope>NUCLEOTIDE SEQUENCE [LARGE SCALE GENOMIC DNA]</scope>
    <source>
        <strain evidence="2 3">GH29-5</strain>
    </source>
</reference>
<gene>
    <name evidence="2" type="ORF">Q764_11000</name>
</gene>
<dbReference type="GO" id="GO:0005829">
    <property type="term" value="C:cytosol"/>
    <property type="evidence" value="ECO:0007669"/>
    <property type="project" value="TreeGrafter"/>
</dbReference>
<proteinExistence type="predicted"/>
<dbReference type="CDD" id="cd20170">
    <property type="entry name" value="Peptidase_M90-like"/>
    <property type="match status" value="1"/>
</dbReference>